<dbReference type="NCBIfam" id="TIGR01733">
    <property type="entry name" value="AA-adenyl-dom"/>
    <property type="match status" value="2"/>
</dbReference>
<dbReference type="GO" id="GO:0044550">
    <property type="term" value="P:secondary metabolite biosynthetic process"/>
    <property type="evidence" value="ECO:0007669"/>
    <property type="project" value="UniProtKB-ARBA"/>
</dbReference>
<dbReference type="CDD" id="cd19543">
    <property type="entry name" value="DCL_NRPS"/>
    <property type="match status" value="1"/>
</dbReference>
<dbReference type="InterPro" id="IPR029058">
    <property type="entry name" value="AB_hydrolase_fold"/>
</dbReference>
<sequence>MPLSAGQRGLWLAQQLNPDVPICEAQYIEIHGYLDVDLLRKVLIRAALEVQSGYLRLVEVGGEPHQLFDPSLEATGPVLDLRNEPDPMGAALRWMRRECTAPLDMTRDRLAASGLLQVGDRHYLMYSRIHHVALDGYAAMTMANRVAALYTAAVQDRTPEPSRAADLRTLYDADRSYRESKRFADDQAYWMSRLADIDDDETSLAAGYAPPCADSVVAVAELPAETVERIADSARALDASPAAVVIAAFGCYLARMTGREEVLVDIPVSGRTTAVLRRSGGVFVNVVPLPIAFGTGDTVRALVRRVQSDLVGALRHQRCGLADIRAATGDGRQRRFAGPLVNVMFFPQAIRFGSLTGEFHILSSGPVEDLLVNLYQTGVPPRTILHFMANPDLYTGPELSAHRDEFTEFLGAFAAAAPSAGIGQVHPDGIREAARSRRRRADLAFWRATLADLPVEPSLPMDRPRSAASSHRSDTHTSELDAELVAALEEVARRHGSSLFTVVHAALAVLLARTGGSSDIPVGTPSGGSGAAGFDDIVGTPVDTLVLRTEIDFDERFTDLLSRIGSIGRQAFAHADVPIDQLMEQFAPQRSPPEYAPFQVMLAFLHRARANLALPGLDVPAVGPSSDVSRCDLRLALSDGHDNGGMTATFTYVTDLFDAATIGALARRWIRILESVAADPMIVVATIDLLDPAEKADLLARSDPPPAPPATLADLLAAAVAHDPDATATVFDGQHTSYRELDECSNRLARALVRRGVGPEDIVAIGLPRSPESILATWAVAKSGAAFLPVDPTYPTQRITHITSDAQATLGLTTSSVRTQLPDAIDWLTLDELRDADSRPVADDERVRPSRVDDIAYVIYTSGSTGTPKGVAVPHRGLANLVADQRSRFRVGPGARVLHAASPSFDAAILEYLWAFATGAQLVIAPPTVYGGAELARILLRENVTHAALTPTALATVDPDGLADLGTVVVGGEAPAPALVSRWAPGRRFCNTYGPAEATIQTNASVRAVPGALVTIGGPIRGVGEVVLDPRLRPVPVGVVGELYVTGPGLARGYRNRMGATASRFVADPFAGPGQRMYRTGDLVRWLRSPEGDLTLDFVGRTDSQVKVRGFRIELGEVESVLLACPGVAHAAAAVHRSPATGDRLIGYVVLGSGAALDTSAILAFAGQRLAPHMVPATVVVLDALPVTANGKLDRAALPEPDFTPRAGSRPPATEIETVLARLFAEVLGLDEVGAHDSFFALGGDSIMAIDLVGRAAAVGVVFSVRDMFDHTTVAGLAEIAGQDSTAIPLPPELPGGGVGQVPPTPIMCWMFERGEFDSFCQWVMLTLPAGIDSTGIGATVAAVLDHHDMLRSRLRPDPAHASGWALEVEPEAAPVAELIRRVPVDAAPDSDTFTTIARAEAAAAAERLDPAAGIVLQLVWLDRPGQPGRLLVVAHHLTVDGVSWRILVPDLATAWAQLRTGQEPRLAPVGTSMRRWAHALHTATAEFGRLDRWRSTLAAAEPPLGARRLDPAVDVQATVATTEAALPTTVTREVLTTVPAAFHGTVDDILITGLAMALLRWRRRRGDTVLETLLTLEGHGRHDTVLPGADLTRTVGWFTISYPVRLDLSDIDIDDAYAAGPAAGAVIKSVKEQLRQIPDHGIGYGLSRYLDADTARVLGALPGPQVSFNYLGRFDTAPTASRDEGWMPVGAGGIQNPGTAAESALGVDAFVTDTPDGPVLGTTWGHPTGLLAPAEVGDLAQLWCDAVTALATHTSRPGAGGSTPSDLDLVDLDQDTIDRLERRYPALEDIWSLTPLQAGLLFHAQLADGALDAYTVQLCLELGGYVDADRLRRAVRALLGRHPNLRSAFVRDGAGDAVQVVPELVDVPLTRIDLAEREDPESALDEFMDADRHTRFDMTAPPLLRTALIGTGDRQYRLLLSMHHILIDGWSTPLLIRELLTLYACDSDPALPIAGRPYRDYLTWLKAQDRDAAETAWARAFDGVSEPSLLAPADRGRRNATAAREVRVRLSEDHTAALVAVAHEQEVTLNTLVQAAWGIVLANATGREDVVFGATVSGRPAHIAGIESMIGLFINTVPVRVRLDHRESLARLVQRIQTEQAALLDHHHLGLARIQQVAGPGAMFDTVAAFESYPVDWGGLSDLTDIDGMRILGVQGRDAAHYPLGLIVHRDFRLHLTFKYLPELFTSPEIDAIADRVLRVLGTLAEHIDLPLSHVQLLSPAERAALVPARGRRGAVMSVLPKMLTSALRPDAEAVVGDGVRLSYRELDETSNRWARVLIAAGTGPESPVAVVLPRSVDAVTAVWAVAKAGGAFVQIDPAHPPLRNATVLADSGAAVGLTLESYRDQLPDTVRWFALDSPSFAAAAAAAAASAVTDTERTAALRPRHPAYLIYTSGSTGTPKGVLVTHAGMANLAAVALERFGVTPASRVLAAAAPTFDVSIFEWLSAAVAGATLILAPARFGTGDGLAGLVRTERITHAALTPALLAATNPDGLETVILGGEPFPPDLAARWAPGRTVINCYGATETTVISCGDAPLSTVTGDPISMGGPVRGFTAVVLDQQLRPVPPGVVGELYLSGPGLARGYHRQPAMTATRFVSAPYGRPGTRMYRTGDLVAWTADRTLQFKGRSDRQLEIQGNRVEPGEIEAALGDHPDITHAAVTVHPGPDGAGRLVGYVVPAPHTTPDTAAIITYLASRLPTHMIPTAILVLDRIPLTSTGKLDYSALPPPDRRPARFRPPTTPLETTVCDAFTDILDIDRTGLDDIFFAVGGNSLTALRLVARLAESTGVDVPIQWVFTDPTPQSLVRRIEARRRGLDEGDPGGALAVLLPLRVAGTEPPLFCIHPTIGTAWGFSGLVQYLDPERPVHGLQSPALTEPNARFDTLGRLADRYIAEIRSVQPRGPYHLLGYSLGGTIAHEIAVQLRRAGDTVATLAMMDTRLVDAHSARVPIPTLGDVLTEFGVPTSRIPADLTVEAATDLLHRRDKLFTTLSPGDLEILYRGCTQLVELTRDHRPTLFDGDLLYFRAAPGDPDYGPSPCLAWKEYVTGTLTEHRISARHEQMTDPEALRAIALVLNAYSR</sequence>
<evidence type="ECO:0000256" key="7">
    <source>
        <dbReference type="SAM" id="MobiDB-lite"/>
    </source>
</evidence>
<dbReference type="FunFam" id="3.30.300.30:FF:000010">
    <property type="entry name" value="Enterobactin synthetase component F"/>
    <property type="match status" value="1"/>
</dbReference>
<evidence type="ECO:0000256" key="3">
    <source>
        <dbReference type="ARBA" id="ARBA00022450"/>
    </source>
</evidence>
<dbReference type="FunFam" id="3.40.50.12780:FF:000012">
    <property type="entry name" value="Non-ribosomal peptide synthetase"/>
    <property type="match status" value="1"/>
</dbReference>
<dbReference type="GO" id="GO:0043041">
    <property type="term" value="P:amino acid activation for nonribosomal peptide biosynthetic process"/>
    <property type="evidence" value="ECO:0007669"/>
    <property type="project" value="TreeGrafter"/>
</dbReference>
<evidence type="ECO:0000259" key="8">
    <source>
        <dbReference type="PROSITE" id="PS50075"/>
    </source>
</evidence>
<dbReference type="Proteomes" id="UP000638263">
    <property type="component" value="Unassembled WGS sequence"/>
</dbReference>
<accession>A0A917VKI6</accession>
<dbReference type="PROSITE" id="PS50075">
    <property type="entry name" value="CARRIER"/>
    <property type="match status" value="2"/>
</dbReference>
<evidence type="ECO:0000256" key="6">
    <source>
        <dbReference type="ARBA" id="ARBA00023194"/>
    </source>
</evidence>
<dbReference type="InterPro" id="IPR000873">
    <property type="entry name" value="AMP-dep_synth/lig_dom"/>
</dbReference>
<dbReference type="GO" id="GO:0003824">
    <property type="term" value="F:catalytic activity"/>
    <property type="evidence" value="ECO:0007669"/>
    <property type="project" value="InterPro"/>
</dbReference>
<dbReference type="SUPFAM" id="SSF53474">
    <property type="entry name" value="alpha/beta-Hydrolases"/>
    <property type="match status" value="1"/>
</dbReference>
<dbReference type="SMART" id="SM00823">
    <property type="entry name" value="PKS_PP"/>
    <property type="match status" value="2"/>
</dbReference>
<comment type="cofactor">
    <cofactor evidence="1">
        <name>pantetheine 4'-phosphate</name>
        <dbReference type="ChEBI" id="CHEBI:47942"/>
    </cofactor>
</comment>
<dbReference type="InterPro" id="IPR023213">
    <property type="entry name" value="CAT-like_dom_sf"/>
</dbReference>
<dbReference type="Pfam" id="PF00668">
    <property type="entry name" value="Condensation"/>
    <property type="match status" value="4"/>
</dbReference>
<dbReference type="EMBL" id="BMMH01000001">
    <property type="protein sequence ID" value="GGK90548.1"/>
    <property type="molecule type" value="Genomic_DNA"/>
</dbReference>
<dbReference type="FunFam" id="3.40.50.980:FF:000001">
    <property type="entry name" value="Non-ribosomal peptide synthetase"/>
    <property type="match status" value="1"/>
</dbReference>
<evidence type="ECO:0000313" key="9">
    <source>
        <dbReference type="EMBL" id="GGK90548.1"/>
    </source>
</evidence>
<dbReference type="SUPFAM" id="SSF47336">
    <property type="entry name" value="ACP-like"/>
    <property type="match status" value="2"/>
</dbReference>
<dbReference type="InterPro" id="IPR006162">
    <property type="entry name" value="Ppantetheine_attach_site"/>
</dbReference>
<dbReference type="PANTHER" id="PTHR45527:SF1">
    <property type="entry name" value="FATTY ACID SYNTHASE"/>
    <property type="match status" value="1"/>
</dbReference>
<dbReference type="PANTHER" id="PTHR45527">
    <property type="entry name" value="NONRIBOSOMAL PEPTIDE SYNTHETASE"/>
    <property type="match status" value="1"/>
</dbReference>
<reference evidence="9" key="1">
    <citation type="journal article" date="2014" name="Int. J. Syst. Evol. Microbiol.">
        <title>Complete genome sequence of Corynebacterium casei LMG S-19264T (=DSM 44701T), isolated from a smear-ripened cheese.</title>
        <authorList>
            <consortium name="US DOE Joint Genome Institute (JGI-PGF)"/>
            <person name="Walter F."/>
            <person name="Albersmeier A."/>
            <person name="Kalinowski J."/>
            <person name="Ruckert C."/>
        </authorList>
    </citation>
    <scope>NUCLEOTIDE SEQUENCE</scope>
    <source>
        <strain evidence="9">CGMCC 4.3508</strain>
    </source>
</reference>
<feature type="domain" description="Carrier" evidence="8">
    <location>
        <begin position="2738"/>
        <end position="2813"/>
    </location>
</feature>
<dbReference type="Gene3D" id="3.30.559.30">
    <property type="entry name" value="Nonribosomal peptide synthetase, condensation domain"/>
    <property type="match status" value="4"/>
</dbReference>
<dbReference type="GO" id="GO:0008610">
    <property type="term" value="P:lipid biosynthetic process"/>
    <property type="evidence" value="ECO:0007669"/>
    <property type="project" value="UniProtKB-ARBA"/>
</dbReference>
<dbReference type="NCBIfam" id="TIGR01720">
    <property type="entry name" value="NRPS-para261"/>
    <property type="match status" value="1"/>
</dbReference>
<evidence type="ECO:0000256" key="1">
    <source>
        <dbReference type="ARBA" id="ARBA00001957"/>
    </source>
</evidence>
<gene>
    <name evidence="9" type="ORF">GCM10011588_00990</name>
</gene>
<dbReference type="InterPro" id="IPR036736">
    <property type="entry name" value="ACP-like_sf"/>
</dbReference>
<dbReference type="InterPro" id="IPR045851">
    <property type="entry name" value="AMP-bd_C_sf"/>
</dbReference>
<dbReference type="InterPro" id="IPR001031">
    <property type="entry name" value="Thioesterase"/>
</dbReference>
<comment type="caution">
    <text evidence="9">The sequence shown here is derived from an EMBL/GenBank/DDBJ whole genome shotgun (WGS) entry which is preliminary data.</text>
</comment>
<dbReference type="InterPro" id="IPR009081">
    <property type="entry name" value="PP-bd_ACP"/>
</dbReference>
<dbReference type="Gene3D" id="3.40.50.1820">
    <property type="entry name" value="alpha/beta hydrolase"/>
    <property type="match status" value="1"/>
</dbReference>
<dbReference type="InterPro" id="IPR001242">
    <property type="entry name" value="Condensation_dom"/>
</dbReference>
<dbReference type="PROSITE" id="PS00455">
    <property type="entry name" value="AMP_BINDING"/>
    <property type="match status" value="2"/>
</dbReference>
<dbReference type="InterPro" id="IPR020845">
    <property type="entry name" value="AMP-binding_CS"/>
</dbReference>
<dbReference type="InterPro" id="IPR010060">
    <property type="entry name" value="NRPS_synth"/>
</dbReference>
<dbReference type="InterPro" id="IPR025110">
    <property type="entry name" value="AMP-bd_C"/>
</dbReference>
<reference evidence="9" key="2">
    <citation type="submission" date="2020-09" db="EMBL/GenBank/DDBJ databases">
        <authorList>
            <person name="Sun Q."/>
            <person name="Zhou Y."/>
        </authorList>
    </citation>
    <scope>NUCLEOTIDE SEQUENCE</scope>
    <source>
        <strain evidence="9">CGMCC 4.3508</strain>
    </source>
</reference>
<evidence type="ECO:0000256" key="2">
    <source>
        <dbReference type="ARBA" id="ARBA00006432"/>
    </source>
</evidence>
<dbReference type="Pfam" id="PF00501">
    <property type="entry name" value="AMP-binding"/>
    <property type="match status" value="2"/>
</dbReference>
<keyword evidence="6" id="KW-0045">Antibiotic biosynthesis</keyword>
<dbReference type="Gene3D" id="3.30.559.10">
    <property type="entry name" value="Chloramphenicol acetyltransferase-like domain"/>
    <property type="match status" value="3"/>
</dbReference>
<comment type="similarity">
    <text evidence="2">Belongs to the ATP-dependent AMP-binding enzyme family.</text>
</comment>
<dbReference type="FunFam" id="1.10.1200.10:FF:000005">
    <property type="entry name" value="Nonribosomal peptide synthetase 1"/>
    <property type="match status" value="1"/>
</dbReference>
<dbReference type="Gene3D" id="2.30.38.10">
    <property type="entry name" value="Luciferase, Domain 3"/>
    <property type="match status" value="2"/>
</dbReference>
<dbReference type="Pfam" id="PF00975">
    <property type="entry name" value="Thioesterase"/>
    <property type="match status" value="1"/>
</dbReference>
<keyword evidence="10" id="KW-1185">Reference proteome</keyword>
<dbReference type="InterPro" id="IPR020806">
    <property type="entry name" value="PKS_PP-bd"/>
</dbReference>
<dbReference type="Gene3D" id="3.30.300.30">
    <property type="match status" value="2"/>
</dbReference>
<evidence type="ECO:0000256" key="5">
    <source>
        <dbReference type="ARBA" id="ARBA00022737"/>
    </source>
</evidence>
<dbReference type="SUPFAM" id="SSF56801">
    <property type="entry name" value="Acetyl-CoA synthetase-like"/>
    <property type="match status" value="2"/>
</dbReference>
<dbReference type="Pfam" id="PF13193">
    <property type="entry name" value="AMP-binding_C"/>
    <property type="match status" value="2"/>
</dbReference>
<proteinExistence type="inferred from homology"/>
<feature type="domain" description="Carrier" evidence="8">
    <location>
        <begin position="1211"/>
        <end position="1285"/>
    </location>
</feature>
<dbReference type="SUPFAM" id="SSF52777">
    <property type="entry name" value="CoA-dependent acyltransferases"/>
    <property type="match status" value="7"/>
</dbReference>
<keyword evidence="4" id="KW-0597">Phosphoprotein</keyword>
<keyword evidence="5" id="KW-0677">Repeat</keyword>
<dbReference type="Pfam" id="PF00550">
    <property type="entry name" value="PP-binding"/>
    <property type="match status" value="2"/>
</dbReference>
<dbReference type="GO" id="GO:0017000">
    <property type="term" value="P:antibiotic biosynthetic process"/>
    <property type="evidence" value="ECO:0007669"/>
    <property type="project" value="UniProtKB-KW"/>
</dbReference>
<organism evidence="9 10">
    <name type="scientific">Nocardia jinanensis</name>
    <dbReference type="NCBI Taxonomy" id="382504"/>
    <lineage>
        <taxon>Bacteria</taxon>
        <taxon>Bacillati</taxon>
        <taxon>Actinomycetota</taxon>
        <taxon>Actinomycetes</taxon>
        <taxon>Mycobacteriales</taxon>
        <taxon>Nocardiaceae</taxon>
        <taxon>Nocardia</taxon>
    </lineage>
</organism>
<dbReference type="Gene3D" id="3.40.50.980">
    <property type="match status" value="4"/>
</dbReference>
<name>A0A917VKI6_9NOCA</name>
<dbReference type="InterPro" id="IPR010071">
    <property type="entry name" value="AA_adenyl_dom"/>
</dbReference>
<evidence type="ECO:0000256" key="4">
    <source>
        <dbReference type="ARBA" id="ARBA00022553"/>
    </source>
</evidence>
<feature type="region of interest" description="Disordered" evidence="7">
    <location>
        <begin position="457"/>
        <end position="478"/>
    </location>
</feature>
<dbReference type="GO" id="GO:0005737">
    <property type="term" value="C:cytoplasm"/>
    <property type="evidence" value="ECO:0007669"/>
    <property type="project" value="TreeGrafter"/>
</dbReference>
<dbReference type="PROSITE" id="PS00012">
    <property type="entry name" value="PHOSPHOPANTETHEINE"/>
    <property type="match status" value="2"/>
</dbReference>
<keyword evidence="3" id="KW-0596">Phosphopantetheine</keyword>
<dbReference type="Gene3D" id="1.10.1200.10">
    <property type="entry name" value="ACP-like"/>
    <property type="match status" value="1"/>
</dbReference>
<evidence type="ECO:0000313" key="10">
    <source>
        <dbReference type="Proteomes" id="UP000638263"/>
    </source>
</evidence>
<dbReference type="GO" id="GO:0031177">
    <property type="term" value="F:phosphopantetheine binding"/>
    <property type="evidence" value="ECO:0007669"/>
    <property type="project" value="InterPro"/>
</dbReference>
<protein>
    <recommendedName>
        <fullName evidence="8">Carrier domain-containing protein</fullName>
    </recommendedName>
</protein>